<organism evidence="11 12">
    <name type="scientific">Zygosaccharomyces rouxii</name>
    <dbReference type="NCBI Taxonomy" id="4956"/>
    <lineage>
        <taxon>Eukaryota</taxon>
        <taxon>Fungi</taxon>
        <taxon>Dikarya</taxon>
        <taxon>Ascomycota</taxon>
        <taxon>Saccharomycotina</taxon>
        <taxon>Saccharomycetes</taxon>
        <taxon>Saccharomycetales</taxon>
        <taxon>Saccharomycetaceae</taxon>
        <taxon>Zygosaccharomyces</taxon>
    </lineage>
</organism>
<evidence type="ECO:0000256" key="1">
    <source>
        <dbReference type="ARBA" id="ARBA00010609"/>
    </source>
</evidence>
<dbReference type="GO" id="GO:0010106">
    <property type="term" value="P:cellular response to iron ion starvation"/>
    <property type="evidence" value="ECO:0007669"/>
    <property type="project" value="TreeGrafter"/>
</dbReference>
<accession>A0A1Q2ZYM0</accession>
<dbReference type="EMBL" id="BDGX01000011">
    <property type="protein sequence ID" value="GAV48547.1"/>
    <property type="molecule type" value="Genomic_DNA"/>
</dbReference>
<evidence type="ECO:0000256" key="2">
    <source>
        <dbReference type="ARBA" id="ARBA00022496"/>
    </source>
</evidence>
<reference evidence="11 12" key="1">
    <citation type="submission" date="2016-08" db="EMBL/GenBank/DDBJ databases">
        <title>Draft genome sequence of allopolyploid Zygosaccharomyces rouxii.</title>
        <authorList>
            <person name="Watanabe J."/>
            <person name="Uehara K."/>
            <person name="Mogi Y."/>
            <person name="Tsukioka Y."/>
        </authorList>
    </citation>
    <scope>NUCLEOTIDE SEQUENCE [LARGE SCALE GENOMIC DNA]</scope>
    <source>
        <strain evidence="11 12">NBRC 110957</strain>
    </source>
</reference>
<dbReference type="AlphaFoldDB" id="A0A1Q2ZYM0"/>
<dbReference type="PROSITE" id="PS00080">
    <property type="entry name" value="MULTICOPPER_OXIDASE2"/>
    <property type="match status" value="1"/>
</dbReference>
<feature type="transmembrane region" description="Helical" evidence="8">
    <location>
        <begin position="397"/>
        <end position="415"/>
    </location>
</feature>
<dbReference type="SUPFAM" id="SSF49503">
    <property type="entry name" value="Cupredoxins"/>
    <property type="match status" value="2"/>
</dbReference>
<evidence type="ECO:0000313" key="11">
    <source>
        <dbReference type="EMBL" id="GAV48547.1"/>
    </source>
</evidence>
<evidence type="ECO:0000256" key="7">
    <source>
        <dbReference type="SAM" id="MobiDB-lite"/>
    </source>
</evidence>
<protein>
    <recommendedName>
        <fullName evidence="13">Plastocyanin-like domain-containing protein</fullName>
    </recommendedName>
</protein>
<evidence type="ECO:0000313" key="12">
    <source>
        <dbReference type="Proteomes" id="UP000187013"/>
    </source>
</evidence>
<keyword evidence="4" id="KW-0560">Oxidoreductase</keyword>
<feature type="compositionally biased region" description="Low complexity" evidence="7">
    <location>
        <begin position="360"/>
        <end position="378"/>
    </location>
</feature>
<dbReference type="InterPro" id="IPR008972">
    <property type="entry name" value="Cupredoxin"/>
</dbReference>
<name>A0A1Q2ZYM0_ZYGRO</name>
<keyword evidence="8" id="KW-0812">Transmembrane</keyword>
<dbReference type="PROSITE" id="PS00079">
    <property type="entry name" value="MULTICOPPER_OXIDASE1"/>
    <property type="match status" value="1"/>
</dbReference>
<dbReference type="GO" id="GO:0004322">
    <property type="term" value="F:ferroxidase activity"/>
    <property type="evidence" value="ECO:0007669"/>
    <property type="project" value="TreeGrafter"/>
</dbReference>
<feature type="domain" description="Plastocyanin-like" evidence="10">
    <location>
        <begin position="218"/>
        <end position="357"/>
    </location>
</feature>
<keyword evidence="5" id="KW-0408">Iron</keyword>
<keyword evidence="8" id="KW-0472">Membrane</keyword>
<dbReference type="InterPro" id="IPR045087">
    <property type="entry name" value="Cu-oxidase_fam"/>
</dbReference>
<dbReference type="Pfam" id="PF07731">
    <property type="entry name" value="Cu-oxidase_2"/>
    <property type="match status" value="1"/>
</dbReference>
<dbReference type="Gene3D" id="2.60.40.420">
    <property type="entry name" value="Cupredoxins - blue copper proteins"/>
    <property type="match status" value="2"/>
</dbReference>
<dbReference type="GO" id="GO:0000329">
    <property type="term" value="C:fungal-type vacuole membrane"/>
    <property type="evidence" value="ECO:0007669"/>
    <property type="project" value="TreeGrafter"/>
</dbReference>
<evidence type="ECO:0000256" key="3">
    <source>
        <dbReference type="ARBA" id="ARBA00022723"/>
    </source>
</evidence>
<dbReference type="InterPro" id="IPR033138">
    <property type="entry name" value="Cu_oxidase_CS"/>
</dbReference>
<dbReference type="PANTHER" id="PTHR11709:SF434">
    <property type="entry name" value="IRON TRANSPORT MULTICOPPER OXIDASE FET5-RELATED"/>
    <property type="match status" value="1"/>
</dbReference>
<dbReference type="InterPro" id="IPR002355">
    <property type="entry name" value="Cu_oxidase_Cu_BS"/>
</dbReference>
<dbReference type="OrthoDB" id="2121828at2759"/>
<keyword evidence="3" id="KW-0479">Metal-binding</keyword>
<dbReference type="InterPro" id="IPR001117">
    <property type="entry name" value="Cu-oxidase_2nd"/>
</dbReference>
<comment type="similarity">
    <text evidence="1">Belongs to the multicopper oxidase family.</text>
</comment>
<dbReference type="Proteomes" id="UP000187013">
    <property type="component" value="Unassembled WGS sequence"/>
</dbReference>
<evidence type="ECO:0000259" key="10">
    <source>
        <dbReference type="Pfam" id="PF07731"/>
    </source>
</evidence>
<feature type="domain" description="Plastocyanin-like" evidence="9">
    <location>
        <begin position="10"/>
        <end position="120"/>
    </location>
</feature>
<dbReference type="GO" id="GO:0033215">
    <property type="term" value="P:reductive iron assimilation"/>
    <property type="evidence" value="ECO:0007669"/>
    <property type="project" value="TreeGrafter"/>
</dbReference>
<dbReference type="GO" id="GO:0005507">
    <property type="term" value="F:copper ion binding"/>
    <property type="evidence" value="ECO:0007669"/>
    <property type="project" value="InterPro"/>
</dbReference>
<evidence type="ECO:0000256" key="6">
    <source>
        <dbReference type="ARBA" id="ARBA00023065"/>
    </source>
</evidence>
<evidence type="ECO:0000256" key="5">
    <source>
        <dbReference type="ARBA" id="ARBA00023004"/>
    </source>
</evidence>
<keyword evidence="8" id="KW-1133">Transmembrane helix</keyword>
<evidence type="ECO:0000256" key="8">
    <source>
        <dbReference type="SAM" id="Phobius"/>
    </source>
</evidence>
<dbReference type="PANTHER" id="PTHR11709">
    <property type="entry name" value="MULTI-COPPER OXIDASE"/>
    <property type="match status" value="1"/>
</dbReference>
<dbReference type="InterPro" id="IPR011706">
    <property type="entry name" value="Cu-oxidase_C"/>
</dbReference>
<evidence type="ECO:0000256" key="4">
    <source>
        <dbReference type="ARBA" id="ARBA00023002"/>
    </source>
</evidence>
<comment type="caution">
    <text evidence="11">The sequence shown here is derived from an EMBL/GenBank/DDBJ whole genome shotgun (WGS) entry which is preliminary data.</text>
</comment>
<evidence type="ECO:0000259" key="9">
    <source>
        <dbReference type="Pfam" id="PF00394"/>
    </source>
</evidence>
<sequence length="416" mass="47679">MEQEGIQEEYVTLSDWYEDWNLDVARDKMMFPGGTTDPHMDGSLINGYEDDQLEIKIKPDTKAVVLRLVNSGMAGTQIIHAEGKHMVVIETDGILVKPYAVETLSLAVGQRYTVIIDISDDPIKLINGCNKMMGYITKMFWMAKSQPTGELRFDRNIKDLPGFYRGELYKELEPLPSADGNNIKILGDRENNEDMQRITLDYVYARDDDDVRQKYGTEMYKVNGKTIQDYMESPIEVESGKTLEIVINALDHMRHPWHMHGHQFQVISLGEKRDGTLRLGGEDEETTVSDAEKKYHEDLQYWIKSGKTPMTRDSINIEGGSFAVLRIEPNRPGDWLLHCHVEWHVAKGLGVVIRELPKPSQQSQQQPQWQQSNEPSSQTNSNETMTKDFSTSKVKVLSIYFLIMSILDVILYWIII</sequence>
<keyword evidence="2" id="KW-0410">Iron transport</keyword>
<feature type="region of interest" description="Disordered" evidence="7">
    <location>
        <begin position="360"/>
        <end position="386"/>
    </location>
</feature>
<dbReference type="Pfam" id="PF00394">
    <property type="entry name" value="Cu-oxidase"/>
    <property type="match status" value="1"/>
</dbReference>
<keyword evidence="6" id="KW-0406">Ion transport</keyword>
<gene>
    <name evidence="11" type="ORF">ZYGR_0K00520</name>
</gene>
<keyword evidence="6" id="KW-0813">Transport</keyword>
<proteinExistence type="inferred from homology"/>
<evidence type="ECO:0008006" key="13">
    <source>
        <dbReference type="Google" id="ProtNLM"/>
    </source>
</evidence>